<gene>
    <name evidence="1" type="ORF">PENARI_c013G11629</name>
</gene>
<dbReference type="EMBL" id="LXJU01000013">
    <property type="protein sequence ID" value="OGE51329.1"/>
    <property type="molecule type" value="Genomic_DNA"/>
</dbReference>
<dbReference type="Proteomes" id="UP000177622">
    <property type="component" value="Unassembled WGS sequence"/>
</dbReference>
<dbReference type="GeneID" id="34578103"/>
<sequence length="34" mass="3526">MGTEAVIASIAIDVSAFDLCGLYSAMEIFGFIAV</sequence>
<reference evidence="1 2" key="1">
    <citation type="journal article" date="2016" name="Sci. Rep.">
        <title>Penicillium arizonense, a new, genome sequenced fungal species, reveals a high chemical diversity in secreted metabolites.</title>
        <authorList>
            <person name="Grijseels S."/>
            <person name="Nielsen J.C."/>
            <person name="Randelovic M."/>
            <person name="Nielsen J."/>
            <person name="Nielsen K.F."/>
            <person name="Workman M."/>
            <person name="Frisvad J.C."/>
        </authorList>
    </citation>
    <scope>NUCLEOTIDE SEQUENCE [LARGE SCALE GENOMIC DNA]</scope>
    <source>
        <strain evidence="1 2">CBS 141311</strain>
    </source>
</reference>
<keyword evidence="2" id="KW-1185">Reference proteome</keyword>
<dbReference type="RefSeq" id="XP_022486774.1">
    <property type="nucleotide sequence ID" value="XM_022633369.1"/>
</dbReference>
<protein>
    <submittedName>
        <fullName evidence="1">Uncharacterized protein</fullName>
    </submittedName>
</protein>
<proteinExistence type="predicted"/>
<evidence type="ECO:0000313" key="2">
    <source>
        <dbReference type="Proteomes" id="UP000177622"/>
    </source>
</evidence>
<comment type="caution">
    <text evidence="1">The sequence shown here is derived from an EMBL/GenBank/DDBJ whole genome shotgun (WGS) entry which is preliminary data.</text>
</comment>
<accession>A0A1F5LEG6</accession>
<evidence type="ECO:0000313" key="1">
    <source>
        <dbReference type="EMBL" id="OGE51329.1"/>
    </source>
</evidence>
<name>A0A1F5LEG6_PENAI</name>
<organism evidence="1 2">
    <name type="scientific">Penicillium arizonense</name>
    <dbReference type="NCBI Taxonomy" id="1835702"/>
    <lineage>
        <taxon>Eukaryota</taxon>
        <taxon>Fungi</taxon>
        <taxon>Dikarya</taxon>
        <taxon>Ascomycota</taxon>
        <taxon>Pezizomycotina</taxon>
        <taxon>Eurotiomycetes</taxon>
        <taxon>Eurotiomycetidae</taxon>
        <taxon>Eurotiales</taxon>
        <taxon>Aspergillaceae</taxon>
        <taxon>Penicillium</taxon>
    </lineage>
</organism>
<dbReference type="AlphaFoldDB" id="A0A1F5LEG6"/>